<dbReference type="EMBL" id="FNEE01000025">
    <property type="protein sequence ID" value="SDL01974.1"/>
    <property type="molecule type" value="Genomic_DNA"/>
</dbReference>
<protein>
    <recommendedName>
        <fullName evidence="2">Antitoxin</fullName>
    </recommendedName>
</protein>
<dbReference type="Pfam" id="PF02604">
    <property type="entry name" value="PhdYeFM_antitox"/>
    <property type="match status" value="1"/>
</dbReference>
<dbReference type="SUPFAM" id="SSF81301">
    <property type="entry name" value="Nucleotidyltransferase"/>
    <property type="match status" value="1"/>
</dbReference>
<name>A0A1G9GMT9_9HYPH</name>
<comment type="function">
    <text evidence="2">Antitoxin component of a type II toxin-antitoxin (TA) system.</text>
</comment>
<accession>A0A1G9GMT9</accession>
<dbReference type="Pfam" id="PF18765">
    <property type="entry name" value="Polbeta"/>
    <property type="match status" value="1"/>
</dbReference>
<dbReference type="SUPFAM" id="SSF143120">
    <property type="entry name" value="YefM-like"/>
    <property type="match status" value="1"/>
</dbReference>
<dbReference type="AlphaFoldDB" id="A0A1G9GMT9"/>
<evidence type="ECO:0000256" key="2">
    <source>
        <dbReference type="RuleBase" id="RU362080"/>
    </source>
</evidence>
<sequence>MSVISSVEFQRNFGLYQDKALAEPVIISKNGRERLVLLSVDEYQRLKAHRDGTSAGPENAAPPALQSTAHFSLKNQIPTEPLRELLSHFHSIKSAFVYGSVAKGTDTERSDIDLMVVGDNLNLSELYSAAQNAELRLGRKVSPTFLSPEEWQRKASQKGSFVRKVSTLPKIFLIGSEKDLQAWASKN</sequence>
<evidence type="ECO:0000313" key="4">
    <source>
        <dbReference type="EMBL" id="SDL01974.1"/>
    </source>
</evidence>
<gene>
    <name evidence="4" type="ORF">SAMN05428953_12528</name>
</gene>
<dbReference type="InterPro" id="IPR043519">
    <property type="entry name" value="NT_sf"/>
</dbReference>
<comment type="similarity">
    <text evidence="1 2">Belongs to the phD/YefM antitoxin family.</text>
</comment>
<reference evidence="5" key="1">
    <citation type="submission" date="2016-10" db="EMBL/GenBank/DDBJ databases">
        <authorList>
            <person name="Varghese N."/>
            <person name="Submissions S."/>
        </authorList>
    </citation>
    <scope>NUCLEOTIDE SEQUENCE [LARGE SCALE GENOMIC DNA]</scope>
    <source>
        <strain evidence="5">CGMCC 1.11022</strain>
    </source>
</reference>
<dbReference type="InterPro" id="IPR006442">
    <property type="entry name" value="Antitoxin_Phd/YefM"/>
</dbReference>
<dbReference type="Gene3D" id="3.30.460.10">
    <property type="entry name" value="Beta Polymerase, domain 2"/>
    <property type="match status" value="1"/>
</dbReference>
<dbReference type="Proteomes" id="UP000198894">
    <property type="component" value="Unassembled WGS sequence"/>
</dbReference>
<dbReference type="CDD" id="cd05403">
    <property type="entry name" value="NT_KNTase_like"/>
    <property type="match status" value="1"/>
</dbReference>
<feature type="domain" description="Polymerase beta nucleotidyltransferase" evidence="3">
    <location>
        <begin position="82"/>
        <end position="144"/>
    </location>
</feature>
<dbReference type="InterPro" id="IPR036165">
    <property type="entry name" value="YefM-like_sf"/>
</dbReference>
<evidence type="ECO:0000313" key="5">
    <source>
        <dbReference type="Proteomes" id="UP000198894"/>
    </source>
</evidence>
<keyword evidence="5" id="KW-1185">Reference proteome</keyword>
<evidence type="ECO:0000259" key="3">
    <source>
        <dbReference type="Pfam" id="PF18765"/>
    </source>
</evidence>
<organism evidence="4 5">
    <name type="scientific">Mesorhizobium muleiense</name>
    <dbReference type="NCBI Taxonomy" id="1004279"/>
    <lineage>
        <taxon>Bacteria</taxon>
        <taxon>Pseudomonadati</taxon>
        <taxon>Pseudomonadota</taxon>
        <taxon>Alphaproteobacteria</taxon>
        <taxon>Hyphomicrobiales</taxon>
        <taxon>Phyllobacteriaceae</taxon>
        <taxon>Mesorhizobium</taxon>
    </lineage>
</organism>
<dbReference type="InterPro" id="IPR041633">
    <property type="entry name" value="Polbeta"/>
</dbReference>
<dbReference type="RefSeq" id="WP_236378831.1">
    <property type="nucleotide sequence ID" value="NZ_FNEE01000025.1"/>
</dbReference>
<proteinExistence type="inferred from homology"/>
<dbReference type="NCBIfam" id="TIGR01552">
    <property type="entry name" value="phd_fam"/>
    <property type="match status" value="1"/>
</dbReference>
<evidence type="ECO:0000256" key="1">
    <source>
        <dbReference type="ARBA" id="ARBA00009981"/>
    </source>
</evidence>
<dbReference type="Gene3D" id="3.40.1620.10">
    <property type="entry name" value="YefM-like domain"/>
    <property type="match status" value="1"/>
</dbReference>